<dbReference type="InterPro" id="IPR042274">
    <property type="entry name" value="YycH/YycI_2"/>
</dbReference>
<protein>
    <recommendedName>
        <fullName evidence="1">Regulatory protein YycH domain-containing protein</fullName>
    </recommendedName>
</protein>
<dbReference type="Gene3D" id="3.30.310.160">
    <property type="entry name" value="YycH protein, domain 2"/>
    <property type="match status" value="1"/>
</dbReference>
<proteinExistence type="predicted"/>
<sequence>MVMNLERAKSIVLFLLIAISTYLTWSIWTYKPELEKIDQGPFLVIDREEKTAGDVIKPSSILIHRNQISYQISSPADLEKASAQMNKWNLYNAKKLSTRMTKKEMDDFMHEDGTVEIIFPGDVPFQLYKNALGMVNKEVPTFSFDRILYKQKDIHSKESILYFVSSQELSILEASITTKRLSAFHTTFFQKANTYPEYVPRTVNNQHKVFVSKNEISLPRYKYLIDDLNIKNFKNALFADPVNVRHETVVSGDEYTDSTRLLSIDKTTHMLSYINTNTSQKVGMLSSPSDLLKKSIEFVNNHAGWKESNYRFAHLDEKNQRVIFRLYHNGYPVFNHLGMSEIEEIWGKDEIYSYQRPYFTFQAADPFEQSVVSLPSGEEVLEQLKKMRNFDYFNLEDITIGYKLSMAPLDDNLMFLEPAWYYRSGSDWLAVPFDEAGGEINGLE</sequence>
<dbReference type="EMBL" id="QWVS01000068">
    <property type="protein sequence ID" value="RID81506.1"/>
    <property type="molecule type" value="Genomic_DNA"/>
</dbReference>
<evidence type="ECO:0000259" key="1">
    <source>
        <dbReference type="Pfam" id="PF07435"/>
    </source>
</evidence>
<keyword evidence="3" id="KW-1185">Reference proteome</keyword>
<dbReference type="Pfam" id="PF07435">
    <property type="entry name" value="YycH"/>
    <property type="match status" value="1"/>
</dbReference>
<dbReference type="Proteomes" id="UP000266016">
    <property type="component" value="Unassembled WGS sequence"/>
</dbReference>
<comment type="caution">
    <text evidence="2">The sequence shown here is derived from an EMBL/GenBank/DDBJ whole genome shotgun (WGS) entry which is preliminary data.</text>
</comment>
<evidence type="ECO:0000313" key="2">
    <source>
        <dbReference type="EMBL" id="RID81506.1"/>
    </source>
</evidence>
<feature type="domain" description="Regulatory protein YycH" evidence="1">
    <location>
        <begin position="6"/>
        <end position="441"/>
    </location>
</feature>
<evidence type="ECO:0000313" key="3">
    <source>
        <dbReference type="Proteomes" id="UP000266016"/>
    </source>
</evidence>
<accession>A0A398B123</accession>
<gene>
    <name evidence="2" type="ORF">D1953_20560</name>
</gene>
<reference evidence="2 3" key="1">
    <citation type="submission" date="2018-08" db="EMBL/GenBank/DDBJ databases">
        <title>Bacillus jemisoniae sp. nov., Bacillus chryseoplanitiae sp. nov., Bacillus resnikiae sp. nov., and Bacillus frankliniae sp. nov., isolated from Viking spacecraft and associated surfaces.</title>
        <authorList>
            <person name="Seuylemezian A."/>
            <person name="Vaishampayan P."/>
        </authorList>
    </citation>
    <scope>NUCLEOTIDE SEQUENCE [LARGE SCALE GENOMIC DNA]</scope>
    <source>
        <strain evidence="2 3">MA001</strain>
    </source>
</reference>
<dbReference type="Gene3D" id="3.10.450.310">
    <property type="match status" value="1"/>
</dbReference>
<dbReference type="AlphaFoldDB" id="A0A398B123"/>
<organism evidence="2 3">
    <name type="scientific">Peribacillus asahii</name>
    <dbReference type="NCBI Taxonomy" id="228899"/>
    <lineage>
        <taxon>Bacteria</taxon>
        <taxon>Bacillati</taxon>
        <taxon>Bacillota</taxon>
        <taxon>Bacilli</taxon>
        <taxon>Bacillales</taxon>
        <taxon>Bacillaceae</taxon>
        <taxon>Peribacillus</taxon>
    </lineage>
</organism>
<dbReference type="CDD" id="cd15787">
    <property type="entry name" value="YycH_N"/>
    <property type="match status" value="1"/>
</dbReference>
<dbReference type="InterPro" id="IPR009996">
    <property type="entry name" value="YycH"/>
</dbReference>
<name>A0A398B123_9BACI</name>